<dbReference type="PANTHER" id="PTHR22872">
    <property type="entry name" value="BTK-BINDING PROTEIN-RELATED"/>
    <property type="match status" value="1"/>
</dbReference>
<reference evidence="4 5" key="1">
    <citation type="submission" date="2015-05" db="EMBL/GenBank/DDBJ databases">
        <title>Distinctive expansion of gene families associated with plant cell wall degradation and secondary metabolism in the genomes of grapevine trunk pathogens.</title>
        <authorList>
            <person name="Lawrence D.P."/>
            <person name="Travadon R."/>
            <person name="Rolshausen P.E."/>
            <person name="Baumgartner K."/>
        </authorList>
    </citation>
    <scope>NUCLEOTIDE SEQUENCE [LARGE SCALE GENOMIC DNA]</scope>
    <source>
        <strain evidence="4">DA912</strain>
    </source>
</reference>
<evidence type="ECO:0000256" key="1">
    <source>
        <dbReference type="ARBA" id="ARBA00022737"/>
    </source>
</evidence>
<reference evidence="4 5" key="2">
    <citation type="submission" date="2015-05" db="EMBL/GenBank/DDBJ databases">
        <authorList>
            <person name="Morales-Cruz A."/>
            <person name="Amrine K.C."/>
            <person name="Cantu D."/>
        </authorList>
    </citation>
    <scope>NUCLEOTIDE SEQUENCE [LARGE SCALE GENOMIC DNA]</scope>
    <source>
        <strain evidence="4">DA912</strain>
    </source>
</reference>
<keyword evidence="1" id="KW-0677">Repeat</keyword>
<dbReference type="Pfam" id="PF00651">
    <property type="entry name" value="BTB"/>
    <property type="match status" value="1"/>
</dbReference>
<sequence length="614" mass="69326">MSSRYDAERNGIKYIASGGETIVGVSGRGDLFSMNLTKKADTQLSMSTTNPSKIKGAVSQPICIWSAHKDGVSEAKRKDFKFQRVPGITNIVTVRSSVFGAFAAVRKDSQVMREQVTVGRQTLWDDIAPLNCLRDFKSSDPGPKGKGILKTWDATTLQQRLGGTHKPSDTFFIEKYEEKIVVTFTGLDIISLLNLVVYMYEDRVIPAWNYTRHDPSLAYRYRQIRAEVVRTANNLELGKLEAAAQKQVDPQRQLHEDLRSALEDPLFFDDADAVVKLDGDEMLVHSGLLCQRCPFFEGLFYGRSQGMWLASRRAAQAPSERIPVDLKHIDPDTFKFVLSYLYSDTGDQMFDGVVADNLDEFSDLVMDVLSVANELMLDRLSQICQQVLSRFINTRNIAHFLNAISPCAVSEFKDAGLEYITLQLENMLENSLLADLDEELLLDLDKVVRGNQLARYPFARSGRAALLLHEQYPNLAQDIDEERQRRVKEMAFKANQKEDERKLSSSFKGKFSSLDDFHPASPSLDKCKGKGAARRNEPFSPDLRPKAGQADLMFDMDVDEGPLESPSIRPERAMDTRKKIELDQIPPLSESFRIFTRAFSQVRQPVGFFKVADR</sequence>
<comment type="caution">
    <text evidence="4">The sequence shown here is derived from an EMBL/GenBank/DDBJ whole genome shotgun (WGS) entry which is preliminary data.</text>
</comment>
<organism evidence="4 5">
    <name type="scientific">Diaporthe ampelina</name>
    <dbReference type="NCBI Taxonomy" id="1214573"/>
    <lineage>
        <taxon>Eukaryota</taxon>
        <taxon>Fungi</taxon>
        <taxon>Dikarya</taxon>
        <taxon>Ascomycota</taxon>
        <taxon>Pezizomycotina</taxon>
        <taxon>Sordariomycetes</taxon>
        <taxon>Sordariomycetidae</taxon>
        <taxon>Diaporthales</taxon>
        <taxon>Diaporthaceae</taxon>
        <taxon>Diaporthe</taxon>
    </lineage>
</organism>
<dbReference type="EMBL" id="LCUC01000147">
    <property type="protein sequence ID" value="KKY35688.1"/>
    <property type="molecule type" value="Genomic_DNA"/>
</dbReference>
<dbReference type="PROSITE" id="PS50097">
    <property type="entry name" value="BTB"/>
    <property type="match status" value="1"/>
</dbReference>
<gene>
    <name evidence="4" type="ORF">UCDDA912_g04296</name>
</gene>
<dbReference type="InterPro" id="IPR011333">
    <property type="entry name" value="SKP1/BTB/POZ_sf"/>
</dbReference>
<dbReference type="Gene3D" id="3.30.710.10">
    <property type="entry name" value="Potassium Channel Kv1.1, Chain A"/>
    <property type="match status" value="1"/>
</dbReference>
<dbReference type="InterPro" id="IPR051625">
    <property type="entry name" value="Signaling_Regulatory_Domain"/>
</dbReference>
<evidence type="ECO:0000256" key="2">
    <source>
        <dbReference type="SAM" id="MobiDB-lite"/>
    </source>
</evidence>
<evidence type="ECO:0000259" key="3">
    <source>
        <dbReference type="PROSITE" id="PS50097"/>
    </source>
</evidence>
<evidence type="ECO:0000313" key="4">
    <source>
        <dbReference type="EMBL" id="KKY35688.1"/>
    </source>
</evidence>
<dbReference type="SUPFAM" id="SSF54695">
    <property type="entry name" value="POZ domain"/>
    <property type="match status" value="1"/>
</dbReference>
<dbReference type="InterPro" id="IPR000210">
    <property type="entry name" value="BTB/POZ_dom"/>
</dbReference>
<dbReference type="PANTHER" id="PTHR22872:SF2">
    <property type="entry name" value="INHIBITOR OF BRUTON TYROSINE KINASE"/>
    <property type="match status" value="1"/>
</dbReference>
<dbReference type="OrthoDB" id="1893551at2759"/>
<dbReference type="AlphaFoldDB" id="A0A0G2HL03"/>
<dbReference type="STRING" id="1214573.A0A0G2HL03"/>
<feature type="domain" description="BTB" evidence="3">
    <location>
        <begin position="271"/>
        <end position="344"/>
    </location>
</feature>
<dbReference type="SMART" id="SM00225">
    <property type="entry name" value="BTB"/>
    <property type="match status" value="1"/>
</dbReference>
<feature type="compositionally biased region" description="Basic and acidic residues" evidence="2">
    <location>
        <begin position="569"/>
        <end position="581"/>
    </location>
</feature>
<protein>
    <submittedName>
        <fullName evidence="4">Putative btb domain and ankyrin repeat containing protein</fullName>
    </submittedName>
</protein>
<proteinExistence type="predicted"/>
<feature type="region of interest" description="Disordered" evidence="2">
    <location>
        <begin position="560"/>
        <end position="581"/>
    </location>
</feature>
<keyword evidence="5" id="KW-1185">Reference proteome</keyword>
<evidence type="ECO:0000313" key="5">
    <source>
        <dbReference type="Proteomes" id="UP000034680"/>
    </source>
</evidence>
<dbReference type="Proteomes" id="UP000034680">
    <property type="component" value="Unassembled WGS sequence"/>
</dbReference>
<feature type="region of interest" description="Disordered" evidence="2">
    <location>
        <begin position="522"/>
        <end position="547"/>
    </location>
</feature>
<name>A0A0G2HL03_9PEZI</name>
<accession>A0A0G2HL03</accession>